<dbReference type="PANTHER" id="PTHR12697">
    <property type="entry name" value="PBS LYASE HEAT-LIKE PROTEIN"/>
    <property type="match status" value="1"/>
</dbReference>
<dbReference type="SMART" id="SM00567">
    <property type="entry name" value="EZ_HEAT"/>
    <property type="match status" value="5"/>
</dbReference>
<dbReference type="EMBL" id="HBFX01044038">
    <property type="protein sequence ID" value="CAD8975471.1"/>
    <property type="molecule type" value="Transcribed_RNA"/>
</dbReference>
<organism evidence="1">
    <name type="scientific">Hemiselmis andersenii</name>
    <name type="common">Cryptophyte alga</name>
    <dbReference type="NCBI Taxonomy" id="464988"/>
    <lineage>
        <taxon>Eukaryota</taxon>
        <taxon>Cryptophyceae</taxon>
        <taxon>Cryptomonadales</taxon>
        <taxon>Hemiselmidaceae</taxon>
        <taxon>Hemiselmis</taxon>
    </lineage>
</organism>
<dbReference type="Gene3D" id="1.25.10.10">
    <property type="entry name" value="Leucine-rich Repeat Variant"/>
    <property type="match status" value="2"/>
</dbReference>
<dbReference type="InterPro" id="IPR011989">
    <property type="entry name" value="ARM-like"/>
</dbReference>
<accession>A0A7S1EKL9</accession>
<dbReference type="InterPro" id="IPR016024">
    <property type="entry name" value="ARM-type_fold"/>
</dbReference>
<dbReference type="SUPFAM" id="SSF48371">
    <property type="entry name" value="ARM repeat"/>
    <property type="match status" value="1"/>
</dbReference>
<gene>
    <name evidence="1" type="ORF">HAND00432_LOCUS26476</name>
</gene>
<dbReference type="PANTHER" id="PTHR12697:SF5">
    <property type="entry name" value="DEOXYHYPUSINE HYDROXYLASE"/>
    <property type="match status" value="1"/>
</dbReference>
<dbReference type="GO" id="GO:0016491">
    <property type="term" value="F:oxidoreductase activity"/>
    <property type="evidence" value="ECO:0007669"/>
    <property type="project" value="TreeGrafter"/>
</dbReference>
<protein>
    <recommendedName>
        <fullName evidence="2">HEAT repeat domain-containing protein</fullName>
    </recommendedName>
</protein>
<name>A0A7S1EKL9_HEMAN</name>
<dbReference type="AlphaFoldDB" id="A0A7S1EKL9"/>
<proteinExistence type="predicted"/>
<evidence type="ECO:0008006" key="2">
    <source>
        <dbReference type="Google" id="ProtNLM"/>
    </source>
</evidence>
<evidence type="ECO:0000313" key="1">
    <source>
        <dbReference type="EMBL" id="CAD8975471.1"/>
    </source>
</evidence>
<dbReference type="Pfam" id="PF13646">
    <property type="entry name" value="HEAT_2"/>
    <property type="match status" value="1"/>
</dbReference>
<dbReference type="InterPro" id="IPR004155">
    <property type="entry name" value="PBS_lyase_HEAT"/>
</dbReference>
<sequence>MTDGASASLPFEQLSKFKNGFEREAMLANDKLLRRDAVKKGSLPPDRLGILIAAVGVKISPEEVEEIKLAVIAEREHALSVAPETVPDAESGPERITFEGFCWGLTHPDFRATLEIEETLTRFRHEGIQEYTRRLLNTDPRVRAAAVKDPPGIIVGDKQAVRSLARELHKPTHSEDMRVDLALAIGAIAEKPREASGEHAKEGQRQVKIYDSKALGALRHTLKLQPTTIYMDTRTFNNREPVDAPVEVENDLIDICRTSESMRNVKFQESIPPERESERAFLHEFRRPAVEQSDMVRTAAVLGFAGCADNDSEVVLKLLLHTAIYDPGWTVRCAALDVLRSWSDDIRKEGPTHRWGMKSRWWPELWSPWRSRDDSLENFWGVMSRVRHDPAWQVRKRAILTMAQAANLGNERVLEIVAAALEDGSSATRQAARKTLALALFGRGSYVSERKHQLLTHVQQGIPHWEAAEIASEITAGRKGGVDADLVVIEVLVKRCFNSSPTTRRAAAAAMGDVMQRAQFRGDTRAMQALLDVVRNDPEVLVQRAAVQSMWKAGIQGEERTLETLFWAATAHPEPQLRKGAVEAIERLTVPGDKAGIECLSACLEDAYAEVREAAVRALERASLEGGEEATAAAEGMLQDSSWFVRRAAARALTMIEPEGERQASVAAKVFGREDKLWYAEVQGYLTKPLFYPI</sequence>
<reference evidence="1" key="1">
    <citation type="submission" date="2021-01" db="EMBL/GenBank/DDBJ databases">
        <authorList>
            <person name="Corre E."/>
            <person name="Pelletier E."/>
            <person name="Niang G."/>
            <person name="Scheremetjew M."/>
            <person name="Finn R."/>
            <person name="Kale V."/>
            <person name="Holt S."/>
            <person name="Cochrane G."/>
            <person name="Meng A."/>
            <person name="Brown T."/>
            <person name="Cohen L."/>
        </authorList>
    </citation>
    <scope>NUCLEOTIDE SEQUENCE</scope>
    <source>
        <strain evidence="1">CCMP644</strain>
    </source>
</reference>